<accession>A0ACB7ZVD5</accession>
<proteinExistence type="predicted"/>
<sequence length="629" mass="68212">MSNDNRRGIGADLLGAITSYNVVRATIQKLIQTPILASHRKALADQMASEASNRRSLYTVPFEGRPPAFPFSSRLARNQTVNRKDQVTSPTSQLESLAGVALDEPMDEEDIDDDGLGVHNPLLSSGPMLTDHPLSYLLADDTELSLHVANTPVHNPWVTSGTGPTTVHTLTSLTGIPFTPTNSYPPYSQQGPLVPSSDINSPSNSMIPVPIPTTADHPHMLTDPTPAPNHIHSPHSQQGPSVPGSDMNPPPNSMMSATIPTTVHDPHMLTDTPPAPDHIHLTDNQQSALAPDPDMHLTPNSMLNPESLAALKGDLHASTLHPSPPNPSPSGGMQIDPDVHSQTPTHTPRMSDIPGHLTGGSGDLHASTPHPSPPNPSPFGGMQIDPDVHSQTPTHTPRRSGIPGHLTGGSPFGNLQATLKQTVRDCLEDFQPVIVDDIMLRIPGVVQSVVEQVVPPMYHRSNRGPSALPPRGNNGDVSNEEDDPHTFVPRRRKARPHGDANFLHDAFRQYLKEKRVISTVRGQYVPPSIADSTAVRMFQENNVGGPDITSIQMDWNGHLSSNTEALSQLCIDFQQRVRAGHYSAVTYNEKTMSITELHAYLSGSLRRHQQGWKQARQQTNSRVAPKLVF</sequence>
<dbReference type="EMBL" id="MU268323">
    <property type="protein sequence ID" value="KAH7904921.1"/>
    <property type="molecule type" value="Genomic_DNA"/>
</dbReference>
<evidence type="ECO:0000313" key="1">
    <source>
        <dbReference type="EMBL" id="KAH7904921.1"/>
    </source>
</evidence>
<comment type="caution">
    <text evidence="1">The sequence shown here is derived from an EMBL/GenBank/DDBJ whole genome shotgun (WGS) entry which is preliminary data.</text>
</comment>
<gene>
    <name evidence="1" type="ORF">BJ138DRAFT_1118951</name>
</gene>
<keyword evidence="2" id="KW-1185">Reference proteome</keyword>
<evidence type="ECO:0000313" key="2">
    <source>
        <dbReference type="Proteomes" id="UP000790377"/>
    </source>
</evidence>
<dbReference type="Proteomes" id="UP000790377">
    <property type="component" value="Unassembled WGS sequence"/>
</dbReference>
<name>A0ACB7ZVD5_9AGAM</name>
<protein>
    <submittedName>
        <fullName evidence="1">Uncharacterized protein</fullName>
    </submittedName>
</protein>
<reference evidence="1" key="1">
    <citation type="journal article" date="2021" name="New Phytol.">
        <title>Evolutionary innovations through gain and loss of genes in the ectomycorrhizal Boletales.</title>
        <authorList>
            <person name="Wu G."/>
            <person name="Miyauchi S."/>
            <person name="Morin E."/>
            <person name="Kuo A."/>
            <person name="Drula E."/>
            <person name="Varga T."/>
            <person name="Kohler A."/>
            <person name="Feng B."/>
            <person name="Cao Y."/>
            <person name="Lipzen A."/>
            <person name="Daum C."/>
            <person name="Hundley H."/>
            <person name="Pangilinan J."/>
            <person name="Johnson J."/>
            <person name="Barry K."/>
            <person name="LaButti K."/>
            <person name="Ng V."/>
            <person name="Ahrendt S."/>
            <person name="Min B."/>
            <person name="Choi I.G."/>
            <person name="Park H."/>
            <person name="Plett J.M."/>
            <person name="Magnuson J."/>
            <person name="Spatafora J.W."/>
            <person name="Nagy L.G."/>
            <person name="Henrissat B."/>
            <person name="Grigoriev I.V."/>
            <person name="Yang Z.L."/>
            <person name="Xu J."/>
            <person name="Martin F.M."/>
        </authorList>
    </citation>
    <scope>NUCLEOTIDE SEQUENCE</scope>
    <source>
        <strain evidence="1">ATCC 28755</strain>
    </source>
</reference>
<organism evidence="1 2">
    <name type="scientific">Hygrophoropsis aurantiaca</name>
    <dbReference type="NCBI Taxonomy" id="72124"/>
    <lineage>
        <taxon>Eukaryota</taxon>
        <taxon>Fungi</taxon>
        <taxon>Dikarya</taxon>
        <taxon>Basidiomycota</taxon>
        <taxon>Agaricomycotina</taxon>
        <taxon>Agaricomycetes</taxon>
        <taxon>Agaricomycetidae</taxon>
        <taxon>Boletales</taxon>
        <taxon>Coniophorineae</taxon>
        <taxon>Hygrophoropsidaceae</taxon>
        <taxon>Hygrophoropsis</taxon>
    </lineage>
</organism>